<protein>
    <submittedName>
        <fullName evidence="2">Uncharacterized protein</fullName>
    </submittedName>
</protein>
<name>A0A7Y0ETI2_9BIFI</name>
<feature type="transmembrane region" description="Helical" evidence="1">
    <location>
        <begin position="183"/>
        <end position="202"/>
    </location>
</feature>
<feature type="transmembrane region" description="Helical" evidence="1">
    <location>
        <begin position="20"/>
        <end position="39"/>
    </location>
</feature>
<evidence type="ECO:0000313" key="2">
    <source>
        <dbReference type="EMBL" id="NMM96128.1"/>
    </source>
</evidence>
<keyword evidence="3" id="KW-1185">Reference proteome</keyword>
<gene>
    <name evidence="2" type="ORF">G1C98_0864</name>
</gene>
<dbReference type="Proteomes" id="UP000529710">
    <property type="component" value="Unassembled WGS sequence"/>
</dbReference>
<feature type="transmembrane region" description="Helical" evidence="1">
    <location>
        <begin position="130"/>
        <end position="149"/>
    </location>
</feature>
<dbReference type="RefSeq" id="WP_169079614.1">
    <property type="nucleotide sequence ID" value="NZ_JAAIIF010000008.1"/>
</dbReference>
<dbReference type="EMBL" id="JAAIIF010000008">
    <property type="protein sequence ID" value="NMM96128.1"/>
    <property type="molecule type" value="Genomic_DNA"/>
</dbReference>
<accession>A0A7Y0ETI2</accession>
<comment type="caution">
    <text evidence="2">The sequence shown here is derived from an EMBL/GenBank/DDBJ whole genome shotgun (WGS) entry which is preliminary data.</text>
</comment>
<feature type="transmembrane region" description="Helical" evidence="1">
    <location>
        <begin position="99"/>
        <end position="118"/>
    </location>
</feature>
<keyword evidence="1" id="KW-1133">Transmembrane helix</keyword>
<organism evidence="2 3">
    <name type="scientific">Bifidobacterium erythrocebi</name>
    <dbReference type="NCBI Taxonomy" id="2675325"/>
    <lineage>
        <taxon>Bacteria</taxon>
        <taxon>Bacillati</taxon>
        <taxon>Actinomycetota</taxon>
        <taxon>Actinomycetes</taxon>
        <taxon>Bifidobacteriales</taxon>
        <taxon>Bifidobacteriaceae</taxon>
        <taxon>Bifidobacterium</taxon>
    </lineage>
</organism>
<proteinExistence type="predicted"/>
<sequence length="221" mass="23622">MKAFLFKDSIHIRRSPADLISLSLATIAIIVAVFHAASGRGQREGAALTSLIVSFVVVALLMTQILQETIESDMGQSLFDAFHVAGHSIVEYWMIKTTVSVLMAIPGSVVIILSHALLAPAIRPMLTADMLAIIAFGLITIAVCATDIAMWRSGNILVSTSVTAATACIYIMLVASAPFPLKSAAGGLFAVLVGLASCMKLCRLDRRYPNTHRELRIGAIR</sequence>
<evidence type="ECO:0000313" key="3">
    <source>
        <dbReference type="Proteomes" id="UP000529710"/>
    </source>
</evidence>
<feature type="transmembrane region" description="Helical" evidence="1">
    <location>
        <begin position="156"/>
        <end position="177"/>
    </location>
</feature>
<dbReference type="AlphaFoldDB" id="A0A7Y0ETI2"/>
<keyword evidence="1" id="KW-0472">Membrane</keyword>
<feature type="transmembrane region" description="Helical" evidence="1">
    <location>
        <begin position="45"/>
        <end position="66"/>
    </location>
</feature>
<keyword evidence="1" id="KW-0812">Transmembrane</keyword>
<evidence type="ECO:0000256" key="1">
    <source>
        <dbReference type="SAM" id="Phobius"/>
    </source>
</evidence>
<reference evidence="2 3" key="1">
    <citation type="submission" date="2020-02" db="EMBL/GenBank/DDBJ databases">
        <title>Characterization of phylogenetic diversity of novel bifidobacterial species isolated in Czech ZOOs.</title>
        <authorList>
            <person name="Lugli G.A."/>
            <person name="Vera N.B."/>
            <person name="Ventura M."/>
        </authorList>
    </citation>
    <scope>NUCLEOTIDE SEQUENCE [LARGE SCALE GENOMIC DNA]</scope>
    <source>
        <strain evidence="2 3">DSM 109960</strain>
    </source>
</reference>